<dbReference type="PANTHER" id="PTHR43531">
    <property type="entry name" value="PROTEIN ICFG"/>
    <property type="match status" value="1"/>
</dbReference>
<dbReference type="KEGG" id="bsto:C0V70_04775"/>
<dbReference type="SMART" id="SM00283">
    <property type="entry name" value="MA"/>
    <property type="match status" value="1"/>
</dbReference>
<name>A0A2K9NPK7_BACTC</name>
<dbReference type="PROSITE" id="PS51257">
    <property type="entry name" value="PROKAR_LIPOPROTEIN"/>
    <property type="match status" value="1"/>
</dbReference>
<keyword evidence="1" id="KW-0145">Chemotaxis</keyword>
<keyword evidence="4" id="KW-1185">Reference proteome</keyword>
<dbReference type="Proteomes" id="UP000235584">
    <property type="component" value="Chromosome"/>
</dbReference>
<dbReference type="GO" id="GO:0004888">
    <property type="term" value="F:transmembrane signaling receptor activity"/>
    <property type="evidence" value="ECO:0007669"/>
    <property type="project" value="TreeGrafter"/>
</dbReference>
<proteinExistence type="inferred from homology"/>
<reference evidence="3 4" key="1">
    <citation type="submission" date="2018-01" db="EMBL/GenBank/DDBJ databases">
        <title>Complete genome sequence of Bacteriovorax stolpii DSM12778.</title>
        <authorList>
            <person name="Tang B."/>
            <person name="Chang J."/>
        </authorList>
    </citation>
    <scope>NUCLEOTIDE SEQUENCE [LARGE SCALE GENOMIC DNA]</scope>
    <source>
        <strain evidence="3 4">DSM 12778</strain>
    </source>
</reference>
<dbReference type="Pfam" id="PF00015">
    <property type="entry name" value="MCPsignal"/>
    <property type="match status" value="1"/>
</dbReference>
<evidence type="ECO:0000313" key="4">
    <source>
        <dbReference type="Proteomes" id="UP000235584"/>
    </source>
</evidence>
<dbReference type="InterPro" id="IPR024478">
    <property type="entry name" value="HlyB_4HB_MCP"/>
</dbReference>
<dbReference type="SUPFAM" id="SSF58104">
    <property type="entry name" value="Methyl-accepting chemotaxis protein (MCP) signaling domain"/>
    <property type="match status" value="1"/>
</dbReference>
<dbReference type="EMBL" id="CP025704">
    <property type="protein sequence ID" value="AUN97432.1"/>
    <property type="molecule type" value="Genomic_DNA"/>
</dbReference>
<evidence type="ECO:0000256" key="1">
    <source>
        <dbReference type="ARBA" id="ARBA00022500"/>
    </source>
</evidence>
<dbReference type="InterPro" id="IPR004089">
    <property type="entry name" value="MCPsignal_dom"/>
</dbReference>
<dbReference type="RefSeq" id="WP_102242727.1">
    <property type="nucleotide sequence ID" value="NZ_CP025704.1"/>
</dbReference>
<sequence>MKKFSLNAKLAFVLAIFIIASCTIAVLGIYNMNAMNGTIVGITETFVPRMQNSYRVQTEFRQLAIRQAMLIIEETKEGKEKINKELDDSHKNMIAFLETAKKESSKERLPEWERIEGEFKAWWEKSLIIQKAALLNDDKTASTVNKEARLIRREAEATLLELVAANEKVLSTEATKAEENFHTAKNLMLFISIFSTLAATAIAFVILKATSKAIQDVIRSLDEGSIQVSSAANQIASSSEELSQATTEQASALEQTATSIEEMNSMVAKNSDNANSTAQMTSNSHQAAVEGKAVVEQMINSMNSINESNSNIMREVNRSNESMIGFVKVIEEIGSKTKIINDIVFQTKLLSFNASVEAARAGEHGKGFAVVAEEVGKLAQVSGTAALEISTMLEESVEKANQVAAETKTSVEKLIQEGKLKVEDGVLIAQKCGDMLEEIVKNVSGVSHMATEIASASQEQAQGVQEITKAMGQLDQMTQVNSATSEECASAAEELSAQADSLKNAVSQLVLTINGEKNGTHTHAYEAPKSVAKVQKSNVVPMKAAKRATPKMDYKKASGDVPHYNNPGFEDI</sequence>
<gene>
    <name evidence="3" type="ORF">C0V70_04775</name>
</gene>
<accession>A0A2K9NPK7</accession>
<dbReference type="PANTHER" id="PTHR43531:SF11">
    <property type="entry name" value="METHYL-ACCEPTING CHEMOTAXIS PROTEIN 3"/>
    <property type="match status" value="1"/>
</dbReference>
<dbReference type="GO" id="GO:0006935">
    <property type="term" value="P:chemotaxis"/>
    <property type="evidence" value="ECO:0007669"/>
    <property type="project" value="UniProtKB-KW"/>
</dbReference>
<evidence type="ECO:0000256" key="2">
    <source>
        <dbReference type="ARBA" id="ARBA00029447"/>
    </source>
</evidence>
<dbReference type="AlphaFoldDB" id="A0A2K9NPK7"/>
<comment type="similarity">
    <text evidence="2">Belongs to the methyl-accepting chemotaxis (MCP) protein family.</text>
</comment>
<evidence type="ECO:0000313" key="3">
    <source>
        <dbReference type="EMBL" id="AUN97432.1"/>
    </source>
</evidence>
<dbReference type="GO" id="GO:0007165">
    <property type="term" value="P:signal transduction"/>
    <property type="evidence" value="ECO:0007669"/>
    <property type="project" value="InterPro"/>
</dbReference>
<dbReference type="GO" id="GO:0005886">
    <property type="term" value="C:plasma membrane"/>
    <property type="evidence" value="ECO:0007669"/>
    <property type="project" value="TreeGrafter"/>
</dbReference>
<dbReference type="PROSITE" id="PS50111">
    <property type="entry name" value="CHEMOTAXIS_TRANSDUC_2"/>
    <property type="match status" value="1"/>
</dbReference>
<protein>
    <submittedName>
        <fullName evidence="3">Uncharacterized protein</fullName>
    </submittedName>
</protein>
<dbReference type="Pfam" id="PF12729">
    <property type="entry name" value="4HB_MCP_1"/>
    <property type="match status" value="1"/>
</dbReference>
<dbReference type="Gene3D" id="1.10.287.950">
    <property type="entry name" value="Methyl-accepting chemotaxis protein"/>
    <property type="match status" value="1"/>
</dbReference>
<dbReference type="InterPro" id="IPR051310">
    <property type="entry name" value="MCP_chemotaxis"/>
</dbReference>
<organism evidence="3 4">
    <name type="scientific">Bacteriovorax stolpii</name>
    <name type="common">Bdellovibrio stolpii</name>
    <dbReference type="NCBI Taxonomy" id="960"/>
    <lineage>
        <taxon>Bacteria</taxon>
        <taxon>Pseudomonadati</taxon>
        <taxon>Bdellovibrionota</taxon>
        <taxon>Bacteriovoracia</taxon>
        <taxon>Bacteriovoracales</taxon>
        <taxon>Bacteriovoracaceae</taxon>
        <taxon>Bacteriovorax</taxon>
    </lineage>
</organism>